<dbReference type="AlphaFoldDB" id="X0S4H7"/>
<name>X0S4H7_9ZZZZ</name>
<proteinExistence type="predicted"/>
<organism evidence="1">
    <name type="scientific">marine sediment metagenome</name>
    <dbReference type="NCBI Taxonomy" id="412755"/>
    <lineage>
        <taxon>unclassified sequences</taxon>
        <taxon>metagenomes</taxon>
        <taxon>ecological metagenomes</taxon>
    </lineage>
</organism>
<protein>
    <recommendedName>
        <fullName evidence="2">Zinc/iron-chelating domain-containing protein</fullName>
    </recommendedName>
</protein>
<gene>
    <name evidence="1" type="ORF">S01H1_02656</name>
</gene>
<comment type="caution">
    <text evidence="1">The sequence shown here is derived from an EMBL/GenBank/DDBJ whole genome shotgun (WGS) entry which is preliminary data.</text>
</comment>
<dbReference type="EMBL" id="BARS01001316">
    <property type="protein sequence ID" value="GAF70141.1"/>
    <property type="molecule type" value="Genomic_DNA"/>
</dbReference>
<evidence type="ECO:0008006" key="2">
    <source>
        <dbReference type="Google" id="ProtNLM"/>
    </source>
</evidence>
<sequence length="161" mass="18046">MFRACLLAAQRILNQKPPEQFIDQTAEALQASPAELNLVSSWYANFKLACPFLYNGVCTIYKQRPLACREYFVKGSAEVCRGERGTAEVVQMPVQLPNALAQLASELEDTSAEAVILPLTLVWYEQNPERAERTWPATMVVKRFFEIVKEMASKNSTAVVA</sequence>
<reference evidence="1" key="1">
    <citation type="journal article" date="2014" name="Front. Microbiol.">
        <title>High frequency of phylogenetically diverse reductive dehalogenase-homologous genes in deep subseafloor sedimentary metagenomes.</title>
        <authorList>
            <person name="Kawai M."/>
            <person name="Futagami T."/>
            <person name="Toyoda A."/>
            <person name="Takaki Y."/>
            <person name="Nishi S."/>
            <person name="Hori S."/>
            <person name="Arai W."/>
            <person name="Tsubouchi T."/>
            <person name="Morono Y."/>
            <person name="Uchiyama I."/>
            <person name="Ito T."/>
            <person name="Fujiyama A."/>
            <person name="Inagaki F."/>
            <person name="Takami H."/>
        </authorList>
    </citation>
    <scope>NUCLEOTIDE SEQUENCE</scope>
    <source>
        <strain evidence="1">Expedition CK06-06</strain>
    </source>
</reference>
<evidence type="ECO:0000313" key="1">
    <source>
        <dbReference type="EMBL" id="GAF70141.1"/>
    </source>
</evidence>
<accession>X0S4H7</accession>